<sequence length="71" mass="7817">MSETARERRKSLSVDSITRHIRMLSELIPRPPNTPCPKARVIGATLAAAAGVPSDVIVSQAFWSKYTMFDS</sequence>
<accession>A0A1R1XA14</accession>
<gene>
    <name evidence="1" type="ORF">AYI70_g9718</name>
</gene>
<protein>
    <submittedName>
        <fullName evidence="1">Uncharacterized protein</fullName>
    </submittedName>
</protein>
<evidence type="ECO:0000313" key="2">
    <source>
        <dbReference type="Proteomes" id="UP000187283"/>
    </source>
</evidence>
<evidence type="ECO:0000313" key="1">
    <source>
        <dbReference type="EMBL" id="OMJ11448.1"/>
    </source>
</evidence>
<comment type="caution">
    <text evidence="1">The sequence shown here is derived from an EMBL/GenBank/DDBJ whole genome shotgun (WGS) entry which is preliminary data.</text>
</comment>
<reference evidence="1 2" key="1">
    <citation type="submission" date="2017-01" db="EMBL/GenBank/DDBJ databases">
        <authorList>
            <person name="Mah S.A."/>
            <person name="Swanson W.J."/>
            <person name="Moy G.W."/>
            <person name="Vacquier V.D."/>
        </authorList>
    </citation>
    <scope>NUCLEOTIDE SEQUENCE [LARGE SCALE GENOMIC DNA]</scope>
    <source>
        <strain evidence="1 2">GSMNP</strain>
    </source>
</reference>
<dbReference type="AlphaFoldDB" id="A0A1R1XA14"/>
<dbReference type="OrthoDB" id="5588333at2759"/>
<dbReference type="Proteomes" id="UP000187283">
    <property type="component" value="Unassembled WGS sequence"/>
</dbReference>
<proteinExistence type="predicted"/>
<name>A0A1R1XA14_9FUNG</name>
<keyword evidence="2" id="KW-1185">Reference proteome</keyword>
<dbReference type="EMBL" id="LSSN01004477">
    <property type="protein sequence ID" value="OMJ11448.1"/>
    <property type="molecule type" value="Genomic_DNA"/>
</dbReference>
<organism evidence="1 2">
    <name type="scientific">Smittium culicis</name>
    <dbReference type="NCBI Taxonomy" id="133412"/>
    <lineage>
        <taxon>Eukaryota</taxon>
        <taxon>Fungi</taxon>
        <taxon>Fungi incertae sedis</taxon>
        <taxon>Zoopagomycota</taxon>
        <taxon>Kickxellomycotina</taxon>
        <taxon>Harpellomycetes</taxon>
        <taxon>Harpellales</taxon>
        <taxon>Legeriomycetaceae</taxon>
        <taxon>Smittium</taxon>
    </lineage>
</organism>